<evidence type="ECO:0000313" key="2">
    <source>
        <dbReference type="EMBL" id="EKX66047.1"/>
    </source>
</evidence>
<feature type="region of interest" description="Disordered" evidence="1">
    <location>
        <begin position="18"/>
        <end position="47"/>
    </location>
</feature>
<dbReference type="EMBL" id="AEJC01000250">
    <property type="protein sequence ID" value="EKX66047.1"/>
    <property type="molecule type" value="Genomic_DNA"/>
</dbReference>
<evidence type="ECO:0000313" key="3">
    <source>
        <dbReference type="Proteomes" id="UP000010411"/>
    </source>
</evidence>
<evidence type="ECO:0008006" key="4">
    <source>
        <dbReference type="Google" id="ProtNLM"/>
    </source>
</evidence>
<dbReference type="SUPFAM" id="SSF103032">
    <property type="entry name" value="Hypothetical protein YwqG"/>
    <property type="match status" value="1"/>
</dbReference>
<dbReference type="OrthoDB" id="4332009at2"/>
<dbReference type="PATRIC" id="fig|698759.3.peg.3332"/>
<comment type="caution">
    <text evidence="2">The sequence shown here is derived from an EMBL/GenBank/DDBJ whole genome shotgun (WGS) entry which is preliminary data.</text>
</comment>
<dbReference type="Proteomes" id="UP000010411">
    <property type="component" value="Unassembled WGS sequence"/>
</dbReference>
<dbReference type="InterPro" id="IPR035948">
    <property type="entry name" value="YwqG-like_sf"/>
</dbReference>
<protein>
    <recommendedName>
        <fullName evidence="4">DUF1963 domain-containing protein</fullName>
    </recommendedName>
</protein>
<dbReference type="AlphaFoldDB" id="L1KZH8"/>
<gene>
    <name evidence="2" type="ORF">STRIP9103_06850</name>
</gene>
<sequence length="343" mass="38515">MSSRTTPPRPVDVEVLFPALADHRRTTTRLHPRPGSPTVRDSSVGGPLLWPADEPWPMCTEPHKRDSGRRPENIRRYRRVLAAAWARTPAPGERPGPTDEERELLTELQRRHRVPDLPDTAPIPMIGLAQLYRRDIPDLTAGPADRDLLQLFWCPFDAHSAPGGLLHGMSLRLHWRDSGAVTDATAVLDTPQPEPEVVGFDGYVPEPCVLHPEQVTEYQYADLLPPDLRDAIDEWDADGDLYQYDLSITEGWKVGGYASWHLTDPYPMNCADCATPMELLLAIDSYEWDGRESSWTPMEDRGVTLPMRDVKTPTQVMVGRTGTGYVFICPTDPVAHPHRISVQ</sequence>
<dbReference type="RefSeq" id="WP_009313034.1">
    <property type="nucleotide sequence ID" value="NZ_AEJC01000250.1"/>
</dbReference>
<dbReference type="Gene3D" id="2.30.320.10">
    <property type="entry name" value="YwqG-like"/>
    <property type="match status" value="1"/>
</dbReference>
<accession>L1KZH8</accession>
<organism evidence="2 3">
    <name type="scientific">Streptomyces ipomoeae 91-03</name>
    <dbReference type="NCBI Taxonomy" id="698759"/>
    <lineage>
        <taxon>Bacteria</taxon>
        <taxon>Bacillati</taxon>
        <taxon>Actinomycetota</taxon>
        <taxon>Actinomycetes</taxon>
        <taxon>Kitasatosporales</taxon>
        <taxon>Streptomycetaceae</taxon>
        <taxon>Streptomyces</taxon>
    </lineage>
</organism>
<reference evidence="2 3" key="1">
    <citation type="submission" date="2012-11" db="EMBL/GenBank/DDBJ databases">
        <authorList>
            <person name="Huguet-Tapia J.C."/>
            <person name="Durkin A.S."/>
            <person name="Pettis G.S."/>
            <person name="Badger J.H."/>
        </authorList>
    </citation>
    <scope>NUCLEOTIDE SEQUENCE [LARGE SCALE GENOMIC DNA]</scope>
    <source>
        <strain evidence="2 3">91-03</strain>
    </source>
</reference>
<proteinExistence type="predicted"/>
<keyword evidence="3" id="KW-1185">Reference proteome</keyword>
<evidence type="ECO:0000256" key="1">
    <source>
        <dbReference type="SAM" id="MobiDB-lite"/>
    </source>
</evidence>
<name>L1KZH8_9ACTN</name>